<sequence length="152" mass="17265">MNDDELPLTTRFYKALNETLERHLEKIRQEHRGPIARAAIVIDYIAHFCPGFRASDQDILNALTLIEGSRKLLDMAEGDLLKKARGRGISYSRISSALGLKSRQAAEQRFLKLQVGDSSAEDAYLDLRRRERLNSASRPAEDRKWWALGGLL</sequence>
<evidence type="ECO:0000313" key="1">
    <source>
        <dbReference type="EMBL" id="MFC4013398.1"/>
    </source>
</evidence>
<evidence type="ECO:0000313" key="2">
    <source>
        <dbReference type="Proteomes" id="UP001595851"/>
    </source>
</evidence>
<gene>
    <name evidence="1" type="ORF">ACFOY2_39655</name>
</gene>
<protein>
    <submittedName>
        <fullName evidence="1">Uncharacterized protein</fullName>
    </submittedName>
</protein>
<comment type="caution">
    <text evidence="1">The sequence shown here is derived from an EMBL/GenBank/DDBJ whole genome shotgun (WGS) entry which is preliminary data.</text>
</comment>
<keyword evidence="2" id="KW-1185">Reference proteome</keyword>
<organism evidence="1 2">
    <name type="scientific">Nonomuraea purpurea</name>
    <dbReference type="NCBI Taxonomy" id="1849276"/>
    <lineage>
        <taxon>Bacteria</taxon>
        <taxon>Bacillati</taxon>
        <taxon>Actinomycetota</taxon>
        <taxon>Actinomycetes</taxon>
        <taxon>Streptosporangiales</taxon>
        <taxon>Streptosporangiaceae</taxon>
        <taxon>Nonomuraea</taxon>
    </lineage>
</organism>
<reference evidence="2" key="1">
    <citation type="journal article" date="2019" name="Int. J. Syst. Evol. Microbiol.">
        <title>The Global Catalogue of Microorganisms (GCM) 10K type strain sequencing project: providing services to taxonomists for standard genome sequencing and annotation.</title>
        <authorList>
            <consortium name="The Broad Institute Genomics Platform"/>
            <consortium name="The Broad Institute Genome Sequencing Center for Infectious Disease"/>
            <person name="Wu L."/>
            <person name="Ma J."/>
        </authorList>
    </citation>
    <scope>NUCLEOTIDE SEQUENCE [LARGE SCALE GENOMIC DNA]</scope>
    <source>
        <strain evidence="2">TBRC 1276</strain>
    </source>
</reference>
<proteinExistence type="predicted"/>
<dbReference type="EMBL" id="JBHSBI010000027">
    <property type="protein sequence ID" value="MFC4013398.1"/>
    <property type="molecule type" value="Genomic_DNA"/>
</dbReference>
<accession>A0ABV8GHF7</accession>
<name>A0ABV8GHF7_9ACTN</name>
<dbReference type="Proteomes" id="UP001595851">
    <property type="component" value="Unassembled WGS sequence"/>
</dbReference>
<dbReference type="RefSeq" id="WP_379533266.1">
    <property type="nucleotide sequence ID" value="NZ_JBHSBI010000027.1"/>
</dbReference>